<accession>A0A8B6M9T9</accession>
<proteinExistence type="predicted"/>
<organism evidence="2 3">
    <name type="scientific">Methylocella tundrae</name>
    <dbReference type="NCBI Taxonomy" id="227605"/>
    <lineage>
        <taxon>Bacteria</taxon>
        <taxon>Pseudomonadati</taxon>
        <taxon>Pseudomonadota</taxon>
        <taxon>Alphaproteobacteria</taxon>
        <taxon>Hyphomicrobiales</taxon>
        <taxon>Beijerinckiaceae</taxon>
        <taxon>Methylocella</taxon>
    </lineage>
</organism>
<keyword evidence="3" id="KW-1185">Reference proteome</keyword>
<dbReference type="Proteomes" id="UP000485880">
    <property type="component" value="Unassembled WGS sequence"/>
</dbReference>
<dbReference type="AlphaFoldDB" id="A0A8B6M9T9"/>
<gene>
    <name evidence="2" type="ORF">MPC4_40118</name>
</gene>
<sequence length="78" mass="8611">MPPAHPAGPAPMYDDNGFFDGIFWGSVKLLAHHERRGFRELWRQGQSKGGDGGASQQRPEHRAAIHGCHVLPPRKTSV</sequence>
<name>A0A8B6M9T9_METTU</name>
<evidence type="ECO:0000256" key="1">
    <source>
        <dbReference type="SAM" id="MobiDB-lite"/>
    </source>
</evidence>
<evidence type="ECO:0000313" key="3">
    <source>
        <dbReference type="Proteomes" id="UP000485880"/>
    </source>
</evidence>
<dbReference type="EMBL" id="CABFMQ020000098">
    <property type="protein sequence ID" value="VTZ51521.1"/>
    <property type="molecule type" value="Genomic_DNA"/>
</dbReference>
<feature type="region of interest" description="Disordered" evidence="1">
    <location>
        <begin position="43"/>
        <end position="65"/>
    </location>
</feature>
<protein>
    <submittedName>
        <fullName evidence="2">Uncharacterized protein</fullName>
    </submittedName>
</protein>
<comment type="caution">
    <text evidence="2">The sequence shown here is derived from an EMBL/GenBank/DDBJ whole genome shotgun (WGS) entry which is preliminary data.</text>
</comment>
<evidence type="ECO:0000313" key="2">
    <source>
        <dbReference type="EMBL" id="VTZ51521.1"/>
    </source>
</evidence>
<reference evidence="2 3" key="1">
    <citation type="submission" date="2019-05" db="EMBL/GenBank/DDBJ databases">
        <authorList>
            <person name="Farhan Ul Haque M."/>
        </authorList>
    </citation>
    <scope>NUCLEOTIDE SEQUENCE [LARGE SCALE GENOMIC DNA]</scope>
    <source>
        <strain evidence="2">2</strain>
    </source>
</reference>